<dbReference type="EMBL" id="BSPC01000081">
    <property type="protein sequence ID" value="GLS23793.1"/>
    <property type="molecule type" value="Genomic_DNA"/>
</dbReference>
<keyword evidence="2" id="KW-1277">Toxin-antitoxin system</keyword>
<organism evidence="3 4">
    <name type="scientific">Labrys miyagiensis</name>
    <dbReference type="NCBI Taxonomy" id="346912"/>
    <lineage>
        <taxon>Bacteria</taxon>
        <taxon>Pseudomonadati</taxon>
        <taxon>Pseudomonadota</taxon>
        <taxon>Alphaproteobacteria</taxon>
        <taxon>Hyphomicrobiales</taxon>
        <taxon>Xanthobacteraceae</taxon>
        <taxon>Labrys</taxon>
    </lineage>
</organism>
<evidence type="ECO:0000313" key="3">
    <source>
        <dbReference type="EMBL" id="GLS23793.1"/>
    </source>
</evidence>
<gene>
    <name evidence="3" type="ORF">GCM10007874_68140</name>
</gene>
<dbReference type="PANTHER" id="PTHR36582:SF2">
    <property type="entry name" value="ANTITOXIN PARD"/>
    <property type="match status" value="1"/>
</dbReference>
<name>A0ABQ6CTU2_9HYPH</name>
<reference evidence="4" key="1">
    <citation type="journal article" date="2019" name="Int. J. Syst. Evol. Microbiol.">
        <title>The Global Catalogue of Microorganisms (GCM) 10K type strain sequencing project: providing services to taxonomists for standard genome sequencing and annotation.</title>
        <authorList>
            <consortium name="The Broad Institute Genomics Platform"/>
            <consortium name="The Broad Institute Genome Sequencing Center for Infectious Disease"/>
            <person name="Wu L."/>
            <person name="Ma J."/>
        </authorList>
    </citation>
    <scope>NUCLEOTIDE SEQUENCE [LARGE SCALE GENOMIC DNA]</scope>
    <source>
        <strain evidence="4">NBRC 101365</strain>
    </source>
</reference>
<evidence type="ECO:0008006" key="5">
    <source>
        <dbReference type="Google" id="ProtNLM"/>
    </source>
</evidence>
<dbReference type="InterPro" id="IPR038296">
    <property type="entry name" value="ParD_sf"/>
</dbReference>
<dbReference type="RefSeq" id="WP_284316725.1">
    <property type="nucleotide sequence ID" value="NZ_BSPC01000081.1"/>
</dbReference>
<dbReference type="InterPro" id="IPR022789">
    <property type="entry name" value="ParD"/>
</dbReference>
<protein>
    <recommendedName>
        <fullName evidence="5">Antitoxin ParD1/3/4</fullName>
    </recommendedName>
</protein>
<dbReference type="Proteomes" id="UP001156882">
    <property type="component" value="Unassembled WGS sequence"/>
</dbReference>
<dbReference type="NCBIfam" id="TIGR02606">
    <property type="entry name" value="antidote_CC2985"/>
    <property type="match status" value="1"/>
</dbReference>
<accession>A0ABQ6CTU2</accession>
<evidence type="ECO:0000313" key="4">
    <source>
        <dbReference type="Proteomes" id="UP001156882"/>
    </source>
</evidence>
<evidence type="ECO:0000256" key="1">
    <source>
        <dbReference type="ARBA" id="ARBA00008580"/>
    </source>
</evidence>
<sequence length="105" mass="11680">MPYLNQEAATPTRNVVLTAHHEELIEGLVKKGRYQNASEVLRDGLRLVEVRETEEAAKLEALRAVAQLGIAAIERGEFIEFDDAAAMRAHLKGIADRVLRSVETE</sequence>
<dbReference type="Pfam" id="PF03693">
    <property type="entry name" value="ParD_antitoxin"/>
    <property type="match status" value="1"/>
</dbReference>
<evidence type="ECO:0000256" key="2">
    <source>
        <dbReference type="ARBA" id="ARBA00022649"/>
    </source>
</evidence>
<dbReference type="InterPro" id="IPR010985">
    <property type="entry name" value="Ribbon_hlx_hlx"/>
</dbReference>
<comment type="caution">
    <text evidence="3">The sequence shown here is derived from an EMBL/GenBank/DDBJ whole genome shotgun (WGS) entry which is preliminary data.</text>
</comment>
<comment type="similarity">
    <text evidence="1">Belongs to the ParD antitoxin family.</text>
</comment>
<dbReference type="Gene3D" id="6.10.10.120">
    <property type="entry name" value="Antitoxin ParD1-like"/>
    <property type="match status" value="1"/>
</dbReference>
<keyword evidence="4" id="KW-1185">Reference proteome</keyword>
<dbReference type="PANTHER" id="PTHR36582">
    <property type="entry name" value="ANTITOXIN PARD"/>
    <property type="match status" value="1"/>
</dbReference>
<dbReference type="SUPFAM" id="SSF47598">
    <property type="entry name" value="Ribbon-helix-helix"/>
    <property type="match status" value="1"/>
</dbReference>
<proteinExistence type="inferred from homology"/>